<comment type="caution">
    <text evidence="3">The sequence shown here is derived from an EMBL/GenBank/DDBJ whole genome shotgun (WGS) entry which is preliminary data.</text>
</comment>
<dbReference type="InterPro" id="IPR005123">
    <property type="entry name" value="Oxoglu/Fe-dep_dioxygenase_dom"/>
</dbReference>
<dbReference type="InterPro" id="IPR044862">
    <property type="entry name" value="Pro_4_hyd_alph_FE2OG_OXY"/>
</dbReference>
<sequence>MASGPLVEKGTGYPEDAPIPSGIAGKISEVLADADEQAGEYSFGGQAETLPPAPGLFVDEIGSIPVPITDYHAQKLIEKCKKSPFGHNLETKMDETVRQSWQLEPAQVKFENMTWQSGIDKLRAIIAARLGYKDIPLQLVLYKLLVYGEGGHFVKHQDTEKEDGMIATLVIQLPSSHEGGDLVVYHGGEVRHRHDFGKADGTSAFLPHYAVHYADAEHAVEKVTKGYRLVLVYSICLPPTMRHLEKDHDKPLSEDLAHLIGSMEDSDEPFALLLSHDYTAKSIQDLGTRALKGIDSARFHALEEANALVPEHKRLELFIVQLTHKIQFEPDRCLNWKPGECKESIRWYSVSGDSLGQVRRTSTVINFLNPGRETLSGMWALHGHSKEEGYMGNEGPTKSTKYARYAIVSWPSAKHLEHAKAFMALDVVIEILYAQKPVDAPRLREFLKAMGARAAKSPAKILTSSEVAGLLVKWVVCNSTNSATGKMIDELKQLDSSQLGPPILEKSLEHFNGVEANDDKFGLLKLLVSKRTEWLKSQIDRLDKPFSWEMPDAQFSDNAKVEEFLRGPAETMIMTKAVEKLKNKDFQDASNYAAKWTREIQVGASFKMVASSANADAVVTIT</sequence>
<protein>
    <submittedName>
        <fullName evidence="3">Unnamed protein product</fullName>
    </submittedName>
</protein>
<evidence type="ECO:0000313" key="3">
    <source>
        <dbReference type="EMBL" id="GMF32213.1"/>
    </source>
</evidence>
<dbReference type="EMBL" id="BSXT01000679">
    <property type="protein sequence ID" value="GMF32213.1"/>
    <property type="molecule type" value="Genomic_DNA"/>
</dbReference>
<keyword evidence="4" id="KW-1185">Reference proteome</keyword>
<dbReference type="OrthoDB" id="116233at2759"/>
<feature type="region of interest" description="Disordered" evidence="1">
    <location>
        <begin position="1"/>
        <end position="20"/>
    </location>
</feature>
<dbReference type="Proteomes" id="UP001165121">
    <property type="component" value="Unassembled WGS sequence"/>
</dbReference>
<dbReference type="AlphaFoldDB" id="A0A9W7CFT3"/>
<gene>
    <name evidence="3" type="ORF">Pfra01_000759200</name>
</gene>
<name>A0A9W7CFT3_9STRA</name>
<feature type="domain" description="Fe2OG dioxygenase" evidence="2">
    <location>
        <begin position="136"/>
        <end position="237"/>
    </location>
</feature>
<dbReference type="Pfam" id="PF13640">
    <property type="entry name" value="2OG-FeII_Oxy_3"/>
    <property type="match status" value="1"/>
</dbReference>
<evidence type="ECO:0000256" key="1">
    <source>
        <dbReference type="SAM" id="MobiDB-lite"/>
    </source>
</evidence>
<proteinExistence type="predicted"/>
<reference evidence="3" key="1">
    <citation type="submission" date="2023-04" db="EMBL/GenBank/DDBJ databases">
        <title>Phytophthora fragariaefolia NBRC 109709.</title>
        <authorList>
            <person name="Ichikawa N."/>
            <person name="Sato H."/>
            <person name="Tonouchi N."/>
        </authorList>
    </citation>
    <scope>NUCLEOTIDE SEQUENCE</scope>
    <source>
        <strain evidence="3">NBRC 109709</strain>
    </source>
</reference>
<evidence type="ECO:0000313" key="4">
    <source>
        <dbReference type="Proteomes" id="UP001165121"/>
    </source>
</evidence>
<dbReference type="Gene3D" id="2.60.120.620">
    <property type="entry name" value="q2cbj1_9rhob like domain"/>
    <property type="match status" value="1"/>
</dbReference>
<dbReference type="PROSITE" id="PS51471">
    <property type="entry name" value="FE2OG_OXY"/>
    <property type="match status" value="1"/>
</dbReference>
<accession>A0A9W7CFT3</accession>
<evidence type="ECO:0000259" key="2">
    <source>
        <dbReference type="PROSITE" id="PS51471"/>
    </source>
</evidence>
<dbReference type="PANTHER" id="PTHR33099">
    <property type="entry name" value="FE2OG DIOXYGENASE DOMAIN-CONTAINING PROTEIN"/>
    <property type="match status" value="1"/>
</dbReference>
<organism evidence="3 4">
    <name type="scientific">Phytophthora fragariaefolia</name>
    <dbReference type="NCBI Taxonomy" id="1490495"/>
    <lineage>
        <taxon>Eukaryota</taxon>
        <taxon>Sar</taxon>
        <taxon>Stramenopiles</taxon>
        <taxon>Oomycota</taxon>
        <taxon>Peronosporomycetes</taxon>
        <taxon>Peronosporales</taxon>
        <taxon>Peronosporaceae</taxon>
        <taxon>Phytophthora</taxon>
    </lineage>
</organism>
<dbReference type="PANTHER" id="PTHR33099:SF7">
    <property type="entry name" value="MYND-TYPE DOMAIN-CONTAINING PROTEIN"/>
    <property type="match status" value="1"/>
</dbReference>